<dbReference type="AlphaFoldDB" id="A0AA39ZTI0"/>
<dbReference type="EMBL" id="JAUIRO010000008">
    <property type="protein sequence ID" value="KAK0703352.1"/>
    <property type="molecule type" value="Genomic_DNA"/>
</dbReference>
<reference evidence="1" key="1">
    <citation type="submission" date="2023-06" db="EMBL/GenBank/DDBJ databases">
        <title>Genome-scale phylogeny and comparative genomics of the fungal order Sordariales.</title>
        <authorList>
            <consortium name="Lawrence Berkeley National Laboratory"/>
            <person name="Hensen N."/>
            <person name="Bonometti L."/>
            <person name="Westerberg I."/>
            <person name="Brannstrom I.O."/>
            <person name="Guillou S."/>
            <person name="Cros-Aarteil S."/>
            <person name="Calhoun S."/>
            <person name="Haridas S."/>
            <person name="Kuo A."/>
            <person name="Mondo S."/>
            <person name="Pangilinan J."/>
            <person name="Riley R."/>
            <person name="LaButti K."/>
            <person name="Andreopoulos B."/>
            <person name="Lipzen A."/>
            <person name="Chen C."/>
            <person name="Yanf M."/>
            <person name="Daum C."/>
            <person name="Ng V."/>
            <person name="Clum A."/>
            <person name="Steindorff A."/>
            <person name="Ohm R."/>
            <person name="Martin F."/>
            <person name="Silar P."/>
            <person name="Natvig D."/>
            <person name="Lalanne C."/>
            <person name="Gautier V."/>
            <person name="Ament-velasquez S.L."/>
            <person name="Kruys A."/>
            <person name="Hutchinson M.I."/>
            <person name="Powell A.J."/>
            <person name="Barry K."/>
            <person name="Miller A.N."/>
            <person name="Grigoriev I.V."/>
            <person name="Debuchy R."/>
            <person name="Gladieux P."/>
            <person name="Thoren M.H."/>
            <person name="Johannesson H."/>
        </authorList>
    </citation>
    <scope>NUCLEOTIDE SEQUENCE</scope>
    <source>
        <strain evidence="1">SMH2392-1A</strain>
    </source>
</reference>
<accession>A0AA39ZTI0</accession>
<keyword evidence="2" id="KW-1185">Reference proteome</keyword>
<comment type="caution">
    <text evidence="1">The sequence shown here is derived from an EMBL/GenBank/DDBJ whole genome shotgun (WGS) entry which is preliminary data.</text>
</comment>
<dbReference type="Proteomes" id="UP001172101">
    <property type="component" value="Unassembled WGS sequence"/>
</dbReference>
<dbReference type="RefSeq" id="XP_060290211.1">
    <property type="nucleotide sequence ID" value="XM_060435348.1"/>
</dbReference>
<sequence>MVRKKPAPLLCSGNNLATVLLLKRMCTWGRPRIVTYNAASIEGQKVLVFGRFRKAVNGLACAPPAPICGLDAAPSDTNCCSAANFIWQVAGPAPTPKLGKAFHYQPDAFPCSMDPPASHSLSCAK</sequence>
<organism evidence="1 2">
    <name type="scientific">Lasiosphaeria miniovina</name>
    <dbReference type="NCBI Taxonomy" id="1954250"/>
    <lineage>
        <taxon>Eukaryota</taxon>
        <taxon>Fungi</taxon>
        <taxon>Dikarya</taxon>
        <taxon>Ascomycota</taxon>
        <taxon>Pezizomycotina</taxon>
        <taxon>Sordariomycetes</taxon>
        <taxon>Sordariomycetidae</taxon>
        <taxon>Sordariales</taxon>
        <taxon>Lasiosphaeriaceae</taxon>
        <taxon>Lasiosphaeria</taxon>
    </lineage>
</organism>
<proteinExistence type="predicted"/>
<dbReference type="GeneID" id="85318618"/>
<evidence type="ECO:0000313" key="2">
    <source>
        <dbReference type="Proteomes" id="UP001172101"/>
    </source>
</evidence>
<name>A0AA39ZTI0_9PEZI</name>
<gene>
    <name evidence="1" type="ORF">B0T26DRAFT_496053</name>
</gene>
<protein>
    <submittedName>
        <fullName evidence="1">Uncharacterized protein</fullName>
    </submittedName>
</protein>
<evidence type="ECO:0000313" key="1">
    <source>
        <dbReference type="EMBL" id="KAK0703352.1"/>
    </source>
</evidence>